<dbReference type="GO" id="GO:0008237">
    <property type="term" value="F:metallopeptidase activity"/>
    <property type="evidence" value="ECO:0007669"/>
    <property type="project" value="UniProtKB-KW"/>
</dbReference>
<dbReference type="SMART" id="SM00228">
    <property type="entry name" value="PDZ"/>
    <property type="match status" value="2"/>
</dbReference>
<keyword evidence="7 11" id="KW-0862">Zinc</keyword>
<accession>A0ABN0NZZ5</accession>
<dbReference type="CDD" id="cd23081">
    <property type="entry name" value="cpPDZ_EcRseP-like"/>
    <property type="match status" value="1"/>
</dbReference>
<dbReference type="EC" id="3.4.24.-" evidence="11"/>
<dbReference type="RefSeq" id="WP_021687016.1">
    <property type="nucleotide sequence ID" value="NZ_KI260564.1"/>
</dbReference>
<feature type="transmembrane region" description="Helical" evidence="11">
    <location>
        <begin position="431"/>
        <end position="452"/>
    </location>
</feature>
<protein>
    <recommendedName>
        <fullName evidence="11">Zinc metalloprotease</fullName>
        <ecNumber evidence="11">3.4.24.-</ecNumber>
    </recommendedName>
</protein>
<feature type="domain" description="PDZ" evidence="12">
    <location>
        <begin position="184"/>
        <end position="253"/>
    </location>
</feature>
<keyword evidence="5 11" id="KW-0812">Transmembrane</keyword>
<keyword evidence="4" id="KW-0645">Protease</keyword>
<dbReference type="Proteomes" id="UP000016649">
    <property type="component" value="Unassembled WGS sequence"/>
</dbReference>
<dbReference type="CDD" id="cd06163">
    <property type="entry name" value="S2P-M50_PDZ_RseP-like"/>
    <property type="match status" value="1"/>
</dbReference>
<evidence type="ECO:0000256" key="4">
    <source>
        <dbReference type="ARBA" id="ARBA00022670"/>
    </source>
</evidence>
<dbReference type="InterPro" id="IPR001478">
    <property type="entry name" value="PDZ"/>
</dbReference>
<keyword evidence="8 11" id="KW-1133">Transmembrane helix</keyword>
<evidence type="ECO:0000256" key="10">
    <source>
        <dbReference type="ARBA" id="ARBA00023136"/>
    </source>
</evidence>
<sequence length="465" mass="50413">MTVIYGLIGLSFIVFIHELGHFIAARICGVTVESFSVGMGPVLLHKKCGTTDYRLSLIPFGGYCGMKGEKSFQQAMEQKLEHIPYEEHGFYSVHPLKRAFIAFAGPLANFIFAVMCLSFIAAVGYDYYTSENKIITANEIYPESRSRAFEAGLQTGDRITAINGKKTTYFSDIAETVAVSPLQTLHISVERNGQPLNFDIEPELDKTSGAGKIGIISWTDPVISQIDEDSTAQKAGLQTGDRIIEAEGTAINNTAQLYKILKGLTSARICYERSGSVYDTVLTVDTAEKSAKKISGAPLDGAAGILSGINWKAKKVYSKTYAFFPAIVQGIKETCRLFILTVKSISLLFRGVDVKQAVSGPIGGTVMLGQSAKEGFSAGFASGLVTLFNFLALINVSLFLMNLLPIPVLDGSTVFFALLEAVRGKNVKPATLYRAQFVGLAFIALIFAFGMFGDISRIIQNIKRG</sequence>
<evidence type="ECO:0000256" key="5">
    <source>
        <dbReference type="ARBA" id="ARBA00022692"/>
    </source>
</evidence>
<evidence type="ECO:0000256" key="3">
    <source>
        <dbReference type="ARBA" id="ARBA00007931"/>
    </source>
</evidence>
<keyword evidence="10 11" id="KW-0472">Membrane</keyword>
<dbReference type="InterPro" id="IPR008915">
    <property type="entry name" value="Peptidase_M50"/>
</dbReference>
<dbReference type="PANTHER" id="PTHR42837">
    <property type="entry name" value="REGULATOR OF SIGMA-E PROTEASE RSEP"/>
    <property type="match status" value="1"/>
</dbReference>
<evidence type="ECO:0000256" key="8">
    <source>
        <dbReference type="ARBA" id="ARBA00022989"/>
    </source>
</evidence>
<gene>
    <name evidence="13" type="ORF">HMPREF9193_00798</name>
</gene>
<feature type="transmembrane region" description="Helical" evidence="11">
    <location>
        <begin position="100"/>
        <end position="125"/>
    </location>
</feature>
<evidence type="ECO:0000313" key="13">
    <source>
        <dbReference type="EMBL" id="ERJ93703.1"/>
    </source>
</evidence>
<keyword evidence="9 11" id="KW-0482">Metalloprotease</keyword>
<comment type="cofactor">
    <cofactor evidence="1 11">
        <name>Zn(2+)</name>
        <dbReference type="ChEBI" id="CHEBI:29105"/>
    </cofactor>
</comment>
<dbReference type="InterPro" id="IPR004387">
    <property type="entry name" value="Pept_M50_Zn"/>
</dbReference>
<comment type="similarity">
    <text evidence="3 11">Belongs to the peptidase M50B family.</text>
</comment>
<organism evidence="13 14">
    <name type="scientific">Treponema lecithinolyticum ATCC 700332</name>
    <dbReference type="NCBI Taxonomy" id="1321815"/>
    <lineage>
        <taxon>Bacteria</taxon>
        <taxon>Pseudomonadati</taxon>
        <taxon>Spirochaetota</taxon>
        <taxon>Spirochaetia</taxon>
        <taxon>Spirochaetales</taxon>
        <taxon>Treponemataceae</taxon>
        <taxon>Treponema</taxon>
    </lineage>
</organism>
<proteinExistence type="inferred from homology"/>
<dbReference type="Gene3D" id="2.30.42.10">
    <property type="match status" value="2"/>
</dbReference>
<dbReference type="Pfam" id="PF02163">
    <property type="entry name" value="Peptidase_M50"/>
    <property type="match status" value="1"/>
</dbReference>
<dbReference type="SUPFAM" id="SSF50156">
    <property type="entry name" value="PDZ domain-like"/>
    <property type="match status" value="2"/>
</dbReference>
<dbReference type="InterPro" id="IPR036034">
    <property type="entry name" value="PDZ_sf"/>
</dbReference>
<dbReference type="EMBL" id="AWVH01000023">
    <property type="protein sequence ID" value="ERJ93703.1"/>
    <property type="molecule type" value="Genomic_DNA"/>
</dbReference>
<dbReference type="Pfam" id="PF17820">
    <property type="entry name" value="PDZ_6"/>
    <property type="match status" value="1"/>
</dbReference>
<name>A0ABN0NZZ5_TRELE</name>
<evidence type="ECO:0000259" key="12">
    <source>
        <dbReference type="PROSITE" id="PS50106"/>
    </source>
</evidence>
<evidence type="ECO:0000313" key="14">
    <source>
        <dbReference type="Proteomes" id="UP000016649"/>
    </source>
</evidence>
<keyword evidence="11" id="KW-0479">Metal-binding</keyword>
<evidence type="ECO:0000256" key="6">
    <source>
        <dbReference type="ARBA" id="ARBA00022801"/>
    </source>
</evidence>
<comment type="subcellular location">
    <subcellularLocation>
        <location evidence="2">Membrane</location>
        <topology evidence="2">Multi-pass membrane protein</topology>
    </subcellularLocation>
</comment>
<keyword evidence="6 11" id="KW-0378">Hydrolase</keyword>
<evidence type="ECO:0000256" key="1">
    <source>
        <dbReference type="ARBA" id="ARBA00001947"/>
    </source>
</evidence>
<dbReference type="PANTHER" id="PTHR42837:SF2">
    <property type="entry name" value="MEMBRANE METALLOPROTEASE ARASP2, CHLOROPLASTIC-RELATED"/>
    <property type="match status" value="1"/>
</dbReference>
<dbReference type="InterPro" id="IPR041489">
    <property type="entry name" value="PDZ_6"/>
</dbReference>
<evidence type="ECO:0000256" key="9">
    <source>
        <dbReference type="ARBA" id="ARBA00023049"/>
    </source>
</evidence>
<evidence type="ECO:0000256" key="11">
    <source>
        <dbReference type="RuleBase" id="RU362031"/>
    </source>
</evidence>
<evidence type="ECO:0000256" key="7">
    <source>
        <dbReference type="ARBA" id="ARBA00022833"/>
    </source>
</evidence>
<dbReference type="NCBIfam" id="TIGR00054">
    <property type="entry name" value="RIP metalloprotease RseP"/>
    <property type="match status" value="1"/>
</dbReference>
<keyword evidence="14" id="KW-1185">Reference proteome</keyword>
<reference evidence="13 14" key="1">
    <citation type="submission" date="2013-08" db="EMBL/GenBank/DDBJ databases">
        <authorList>
            <person name="Weinstock G."/>
            <person name="Sodergren E."/>
            <person name="Wylie T."/>
            <person name="Fulton L."/>
            <person name="Fulton R."/>
            <person name="Fronick C."/>
            <person name="O'Laughlin M."/>
            <person name="Godfrey J."/>
            <person name="Miner T."/>
            <person name="Herter B."/>
            <person name="Appelbaum E."/>
            <person name="Cordes M."/>
            <person name="Lek S."/>
            <person name="Wollam A."/>
            <person name="Pepin K.H."/>
            <person name="Palsikar V.B."/>
            <person name="Mitreva M."/>
            <person name="Wilson R.K."/>
        </authorList>
    </citation>
    <scope>NUCLEOTIDE SEQUENCE [LARGE SCALE GENOMIC DNA]</scope>
    <source>
        <strain evidence="13 14">ATCC 700332</strain>
    </source>
</reference>
<dbReference type="PROSITE" id="PS50106">
    <property type="entry name" value="PDZ"/>
    <property type="match status" value="1"/>
</dbReference>
<evidence type="ECO:0000256" key="2">
    <source>
        <dbReference type="ARBA" id="ARBA00004141"/>
    </source>
</evidence>
<comment type="caution">
    <text evidence="13">The sequence shown here is derived from an EMBL/GenBank/DDBJ whole genome shotgun (WGS) entry which is preliminary data.</text>
</comment>